<dbReference type="InterPro" id="IPR036736">
    <property type="entry name" value="ACP-like_sf"/>
</dbReference>
<dbReference type="RefSeq" id="WP_255390707.1">
    <property type="nucleotide sequence ID" value="NZ_CP101509.1"/>
</dbReference>
<evidence type="ECO:0000259" key="1">
    <source>
        <dbReference type="PROSITE" id="PS50075"/>
    </source>
</evidence>
<dbReference type="SUPFAM" id="SSF47336">
    <property type="entry name" value="ACP-like"/>
    <property type="match status" value="1"/>
</dbReference>
<feature type="domain" description="Carrier" evidence="1">
    <location>
        <begin position="1"/>
        <end position="84"/>
    </location>
</feature>
<dbReference type="InterPro" id="IPR009081">
    <property type="entry name" value="PP-bd_ACP"/>
</dbReference>
<dbReference type="Gene3D" id="1.10.1200.10">
    <property type="entry name" value="ACP-like"/>
    <property type="match status" value="1"/>
</dbReference>
<protein>
    <submittedName>
        <fullName evidence="2">Phosphopantetheine-binding protein</fullName>
    </submittedName>
</protein>
<proteinExistence type="predicted"/>
<dbReference type="Proteomes" id="UP001057998">
    <property type="component" value="Chromosome 2"/>
</dbReference>
<evidence type="ECO:0000313" key="2">
    <source>
        <dbReference type="EMBL" id="UTV29390.1"/>
    </source>
</evidence>
<dbReference type="Pfam" id="PF00550">
    <property type="entry name" value="PP-binding"/>
    <property type="match status" value="1"/>
</dbReference>
<reference evidence="2" key="1">
    <citation type="submission" date="2022-07" db="EMBL/GenBank/DDBJ databases">
        <title>Genome sequencing of Photobacterium atrarenae GJH2-4.</title>
        <authorList>
            <person name="Park S.-J."/>
        </authorList>
    </citation>
    <scope>NUCLEOTIDE SEQUENCE</scope>
    <source>
        <strain evidence="2">GJH2-4</strain>
    </source>
</reference>
<accession>A0ABY5GJA6</accession>
<dbReference type="EMBL" id="CP101509">
    <property type="protein sequence ID" value="UTV29390.1"/>
    <property type="molecule type" value="Genomic_DNA"/>
</dbReference>
<dbReference type="NCBIfam" id="NF006617">
    <property type="entry name" value="PRK09184.1"/>
    <property type="match status" value="1"/>
</dbReference>
<gene>
    <name evidence="2" type="ORF">NNL38_20420</name>
</gene>
<name>A0ABY5GJA6_9GAMM</name>
<keyword evidence="3" id="KW-1185">Reference proteome</keyword>
<sequence>MEQLHLELKKLIIDSLNLEDISVDDIGTDEPLFNDGLGLDSIDALELGLALKKQYSITLDSDDKEARQHFASVATLADYIASVKAA</sequence>
<organism evidence="2 3">
    <name type="scientific">Photobacterium atrarenae</name>
    <dbReference type="NCBI Taxonomy" id="865757"/>
    <lineage>
        <taxon>Bacteria</taxon>
        <taxon>Pseudomonadati</taxon>
        <taxon>Pseudomonadota</taxon>
        <taxon>Gammaproteobacteria</taxon>
        <taxon>Vibrionales</taxon>
        <taxon>Vibrionaceae</taxon>
        <taxon>Photobacterium</taxon>
    </lineage>
</organism>
<evidence type="ECO:0000313" key="3">
    <source>
        <dbReference type="Proteomes" id="UP001057998"/>
    </source>
</evidence>
<dbReference type="PROSITE" id="PS50075">
    <property type="entry name" value="CARRIER"/>
    <property type="match status" value="1"/>
</dbReference>